<keyword evidence="3" id="KW-1185">Reference proteome</keyword>
<evidence type="ECO:0000256" key="1">
    <source>
        <dbReference type="SAM" id="MobiDB-lite"/>
    </source>
</evidence>
<reference evidence="4" key="1">
    <citation type="journal article" date="2018" name="Proc. Natl. Acad. Sci. U.S.A.">
        <title>Phylogenomics and the evolution of hemipteroid insects.</title>
        <authorList>
            <person name="Johnson K.P."/>
            <person name="Dietrich C.H."/>
            <person name="Friedrich F."/>
            <person name="Beutel R.G."/>
            <person name="Wipfler B."/>
            <person name="Peters R.S."/>
            <person name="Allen J.M."/>
            <person name="Petersen M."/>
            <person name="Donath A."/>
            <person name="Walden K.K."/>
            <person name="Kozlov A.M."/>
            <person name="Podsiadlowski L."/>
            <person name="Mayer C."/>
            <person name="Meusemann K."/>
            <person name="Vasilikopoulos A."/>
            <person name="Waterhouse R.M."/>
            <person name="Cameron S.L."/>
            <person name="Weirauch C."/>
            <person name="Swanson D.R."/>
            <person name="Percy D.M."/>
            <person name="Hardy N.B."/>
            <person name="Terry I."/>
            <person name="Liu S."/>
            <person name="Zhou X."/>
            <person name="Misof B."/>
            <person name="Robertson H.M."/>
            <person name="Yoshizawa K."/>
        </authorList>
    </citation>
    <scope>NUCLEOTIDE SEQUENCE</scope>
    <source>
        <tissue evidence="4">Whole organism</tissue>
    </source>
</reference>
<dbReference type="RefSeq" id="XP_052132369.1">
    <property type="nucleotide sequence ID" value="XM_052276409.1"/>
</dbReference>
<sequence>MRRHRLVCQVLVVVLVLHGALGEEPADTSSRGSGSFSVIGTGEAVRPETAAPAAPAPGAQIKSKAQYTRTAIHVARSLDPSNEETIPVRTKTGDVASIIVKRRQRTGAGNGVTAGPPPYPVRSAVAARLAKAVPGASSSVRVPDPVDIQSSTVLVKPAEEGKVQQRARSMVQVDLDNAPVIEGVRVPDDENDKKYNWRGARVINNVLVPNNGSAGLPAEPLVGAGDKARVNQPPSPPAGPPAPPRLSAGPVDTVAAAAAAAPNLPESLKLDAVKKLAESTAQSPWIPTSPDGANVVTPPLLTPQVHGLQSRAEQQRRILEYIRAVNQLEAGRAASRGRMMRNNEQSPAEARALQYQPALLYSAQSTNPTRVVSFEEGVRTPVLQYAHPELGVQPAKVAPPAPPAPARNQDRALAYFGQDIHADRSPFAREPGLDQPEEPAKPTSAKRSSPDAQTLAVNAASTATSTGLSSLPQRPKKVQPIEDSYGLASDKYIKRFPHAASYKDYRDYKDDYGHGYRYNSYRADPHYSSYSPSPFLEDARPFWVRLSDSIQDSMRTGMERMSDLARPVVDPLVEASAKISQNLGFTSGGANGVGGATRGAHGAQDRLGSVGAAVATPSMLLPALGLVAGGAALGLGAVAVGRYLDVDVMAKRSEASDEDDEDALEMEHKRALNALRAGQQRYLDASHTDGLDGRQVTDAEVVAQVIDVVNKQQHKQQQQQHHHQHQHQQAHSRTRRDSSANTLDSFELAEERRQLALRAAQLGAPTAVWGSTPCAQRVFCDVLSREGPDSALLMEKKMATLLAMLPRVAPEAAAVHLSAVMGAVRRGDCSVFVCPLTSAPRR</sequence>
<dbReference type="AlphaFoldDB" id="A0A9C6XAW6"/>
<organism evidence="3 4">
    <name type="scientific">Frankliniella occidentalis</name>
    <name type="common">Western flower thrips</name>
    <name type="synonym">Euthrips occidentalis</name>
    <dbReference type="NCBI Taxonomy" id="133901"/>
    <lineage>
        <taxon>Eukaryota</taxon>
        <taxon>Metazoa</taxon>
        <taxon>Ecdysozoa</taxon>
        <taxon>Arthropoda</taxon>
        <taxon>Hexapoda</taxon>
        <taxon>Insecta</taxon>
        <taxon>Pterygota</taxon>
        <taxon>Neoptera</taxon>
        <taxon>Paraneoptera</taxon>
        <taxon>Thysanoptera</taxon>
        <taxon>Terebrantia</taxon>
        <taxon>Thripoidea</taxon>
        <taxon>Thripidae</taxon>
        <taxon>Frankliniella</taxon>
    </lineage>
</organism>
<feature type="compositionally biased region" description="Low complexity" evidence="1">
    <location>
        <begin position="459"/>
        <end position="471"/>
    </location>
</feature>
<reference evidence="4" key="2">
    <citation type="submission" date="2025-08" db="UniProtKB">
        <authorList>
            <consortium name="RefSeq"/>
        </authorList>
    </citation>
    <scope>IDENTIFICATION</scope>
    <source>
        <tissue evidence="4">Whole organism</tissue>
    </source>
</reference>
<name>A0A9C6XAW6_FRAOC</name>
<dbReference type="GeneID" id="113206003"/>
<feature type="compositionally biased region" description="Polar residues" evidence="1">
    <location>
        <begin position="445"/>
        <end position="456"/>
    </location>
</feature>
<feature type="region of interest" description="Disordered" evidence="1">
    <location>
        <begin position="424"/>
        <end position="477"/>
    </location>
</feature>
<feature type="signal peptide" evidence="2">
    <location>
        <begin position="1"/>
        <end position="22"/>
    </location>
</feature>
<feature type="compositionally biased region" description="Basic residues" evidence="1">
    <location>
        <begin position="720"/>
        <end position="734"/>
    </location>
</feature>
<dbReference type="Proteomes" id="UP000504606">
    <property type="component" value="Unplaced"/>
</dbReference>
<evidence type="ECO:0000313" key="3">
    <source>
        <dbReference type="Proteomes" id="UP000504606"/>
    </source>
</evidence>
<feature type="region of interest" description="Disordered" evidence="1">
    <location>
        <begin position="710"/>
        <end position="741"/>
    </location>
</feature>
<gene>
    <name evidence="4" type="primary">LOC113206003</name>
</gene>
<dbReference type="KEGG" id="foc:113206003"/>
<feature type="region of interest" description="Disordered" evidence="1">
    <location>
        <begin position="217"/>
        <end position="249"/>
    </location>
</feature>
<dbReference type="OrthoDB" id="8190309at2759"/>
<accession>A0A9C6XAW6</accession>
<feature type="chain" id="PRO_5039688470" evidence="2">
    <location>
        <begin position="23"/>
        <end position="842"/>
    </location>
</feature>
<feature type="compositionally biased region" description="Pro residues" evidence="1">
    <location>
        <begin position="233"/>
        <end position="244"/>
    </location>
</feature>
<protein>
    <submittedName>
        <fullName evidence="4">Uncharacterized protein LOC113206003 isoform X1</fullName>
    </submittedName>
</protein>
<keyword evidence="2" id="KW-0732">Signal</keyword>
<evidence type="ECO:0000256" key="2">
    <source>
        <dbReference type="SAM" id="SignalP"/>
    </source>
</evidence>
<proteinExistence type="predicted"/>
<evidence type="ECO:0000313" key="4">
    <source>
        <dbReference type="RefSeq" id="XP_052132369.1"/>
    </source>
</evidence>